<dbReference type="EMBL" id="JACGXA010000001">
    <property type="protein sequence ID" value="MBA8804451.1"/>
    <property type="molecule type" value="Genomic_DNA"/>
</dbReference>
<dbReference type="Pfam" id="PF21853">
    <property type="entry name" value="DUF6912"/>
    <property type="match status" value="1"/>
</dbReference>
<proteinExistence type="predicted"/>
<sequence>MSVRVYVPLTSTSLAALVADGRLDGPLRAHAVTDALRAEWPEGDDEGWEYAALMAAGGTSAGLRGSGDLPRRFVLAADVPSVVPVPGDDPTLVDVAADVPWKNVASAHVDTSDWGPEGPDEDAELAWFATQEIRDLL</sequence>
<organism evidence="1 2">
    <name type="scientific">Nocardioides ginsengisegetis</name>
    <dbReference type="NCBI Taxonomy" id="661491"/>
    <lineage>
        <taxon>Bacteria</taxon>
        <taxon>Bacillati</taxon>
        <taxon>Actinomycetota</taxon>
        <taxon>Actinomycetes</taxon>
        <taxon>Propionibacteriales</taxon>
        <taxon>Nocardioidaceae</taxon>
        <taxon>Nocardioides</taxon>
    </lineage>
</organism>
<evidence type="ECO:0000313" key="2">
    <source>
        <dbReference type="Proteomes" id="UP000580910"/>
    </source>
</evidence>
<keyword evidence="2" id="KW-1185">Reference proteome</keyword>
<gene>
    <name evidence="1" type="ORF">FB382_002742</name>
</gene>
<dbReference type="Proteomes" id="UP000580910">
    <property type="component" value="Unassembled WGS sequence"/>
</dbReference>
<name>A0A7W3J1C0_9ACTN</name>
<reference evidence="1 2" key="1">
    <citation type="submission" date="2020-07" db="EMBL/GenBank/DDBJ databases">
        <title>Sequencing the genomes of 1000 actinobacteria strains.</title>
        <authorList>
            <person name="Klenk H.-P."/>
        </authorList>
    </citation>
    <scope>NUCLEOTIDE SEQUENCE [LARGE SCALE GENOMIC DNA]</scope>
    <source>
        <strain evidence="1 2">DSM 21349</strain>
    </source>
</reference>
<accession>A0A7W3J1C0</accession>
<comment type="caution">
    <text evidence="1">The sequence shown here is derived from an EMBL/GenBank/DDBJ whole genome shotgun (WGS) entry which is preliminary data.</text>
</comment>
<dbReference type="RefSeq" id="WP_182539980.1">
    <property type="nucleotide sequence ID" value="NZ_JACGXA010000001.1"/>
</dbReference>
<protein>
    <submittedName>
        <fullName evidence="1">Uncharacterized protein</fullName>
    </submittedName>
</protein>
<dbReference type="AlphaFoldDB" id="A0A7W3J1C0"/>
<evidence type="ECO:0000313" key="1">
    <source>
        <dbReference type="EMBL" id="MBA8804451.1"/>
    </source>
</evidence>
<dbReference type="InterPro" id="IPR054206">
    <property type="entry name" value="DUF6912"/>
</dbReference>